<proteinExistence type="predicted"/>
<reference evidence="1 2" key="2">
    <citation type="journal article" date="2016" name="Genome Announc.">
        <title>Draft Genome Sequence of Oceanobacillus picturae Heshi-B3, Isolated from Fermented Rice Bran in a Traditional Japanese Seafood Dish.</title>
        <authorList>
            <person name="Akuzawa S."/>
            <person name="Nagaoka J."/>
            <person name="Kanekatsu M."/>
            <person name="Kanesaki Y."/>
            <person name="Suzuki T."/>
        </authorList>
    </citation>
    <scope>NUCLEOTIDE SEQUENCE [LARGE SCALE GENOMIC DNA]</scope>
    <source>
        <strain evidence="1 2">Heshi-B3</strain>
    </source>
</reference>
<reference evidence="2" key="1">
    <citation type="submission" date="2015-07" db="EMBL/GenBank/DDBJ databases">
        <title>Draft Genome Sequence of Oceanobacillus picturae Heshi-B3 that Was Isolated from Fermented Rice Bran with Aging Salted Mackerel, Which Was Named Heshiko as Traditional Fermented Seafood in Japan.</title>
        <authorList>
            <person name="Akuzawa S."/>
            <person name="Nakagawa J."/>
            <person name="Kanekatsu T."/>
            <person name="Kanesaki Y."/>
            <person name="Suzuki T."/>
        </authorList>
    </citation>
    <scope>NUCLEOTIDE SEQUENCE [LARGE SCALE GENOMIC DNA]</scope>
    <source>
        <strain evidence="2">Heshi-B3</strain>
    </source>
</reference>
<evidence type="ECO:0000313" key="2">
    <source>
        <dbReference type="Proteomes" id="UP000052946"/>
    </source>
</evidence>
<dbReference type="RefSeq" id="WP_058950239.1">
    <property type="nucleotide sequence ID" value="NZ_BBXV01000024.1"/>
</dbReference>
<sequence length="72" mass="7793">MVAAAVGRNTVVMALAVEKSGDITEVAAADDADVMPIVAQVITEKKAVTLAANRYLNKLQKDSIWWEDYIPC</sequence>
<organism evidence="1 2">
    <name type="scientific">Oceanobacillus picturae</name>
    <dbReference type="NCBI Taxonomy" id="171693"/>
    <lineage>
        <taxon>Bacteria</taxon>
        <taxon>Bacillati</taxon>
        <taxon>Bacillota</taxon>
        <taxon>Bacilli</taxon>
        <taxon>Bacillales</taxon>
        <taxon>Bacillaceae</taxon>
        <taxon>Oceanobacillus</taxon>
    </lineage>
</organism>
<gene>
    <name evidence="1" type="ORF">OPHB3_2061</name>
</gene>
<comment type="caution">
    <text evidence="1">The sequence shown here is derived from an EMBL/GenBank/DDBJ whole genome shotgun (WGS) entry which is preliminary data.</text>
</comment>
<evidence type="ECO:0000313" key="1">
    <source>
        <dbReference type="EMBL" id="GAQ18122.1"/>
    </source>
</evidence>
<dbReference type="AlphaFoldDB" id="A0A0U9H5X0"/>
<accession>A0A0U9H5X0</accession>
<dbReference type="Proteomes" id="UP000052946">
    <property type="component" value="Unassembled WGS sequence"/>
</dbReference>
<dbReference type="EMBL" id="BBXV01000024">
    <property type="protein sequence ID" value="GAQ18122.1"/>
    <property type="molecule type" value="Genomic_DNA"/>
</dbReference>
<protein>
    <submittedName>
        <fullName evidence="1">Ribonuclease</fullName>
    </submittedName>
</protein>
<name>A0A0U9H5X0_9BACI</name>